<dbReference type="PANTHER" id="PTHR43685:SF5">
    <property type="entry name" value="GLYCOSYLTRANSFERASE EPSE-RELATED"/>
    <property type="match status" value="1"/>
</dbReference>
<dbReference type="InterPro" id="IPR029044">
    <property type="entry name" value="Nucleotide-diphossugar_trans"/>
</dbReference>
<dbReference type="InterPro" id="IPR050834">
    <property type="entry name" value="Glycosyltransf_2"/>
</dbReference>
<dbReference type="PANTHER" id="PTHR43685">
    <property type="entry name" value="GLYCOSYLTRANSFERASE"/>
    <property type="match status" value="1"/>
</dbReference>
<keyword evidence="3 5" id="KW-0808">Transferase</keyword>
<evidence type="ECO:0000259" key="4">
    <source>
        <dbReference type="Pfam" id="PF00535"/>
    </source>
</evidence>
<dbReference type="GO" id="GO:0016757">
    <property type="term" value="F:glycosyltransferase activity"/>
    <property type="evidence" value="ECO:0007669"/>
    <property type="project" value="UniProtKB-KW"/>
</dbReference>
<dbReference type="Gene3D" id="3.90.550.10">
    <property type="entry name" value="Spore Coat Polysaccharide Biosynthesis Protein SpsA, Chain A"/>
    <property type="match status" value="1"/>
</dbReference>
<dbReference type="AlphaFoldDB" id="A0A3E4TL19"/>
<name>A0A3E4TL19_9FIRM</name>
<protein>
    <submittedName>
        <fullName evidence="5">Glycosyltransferase</fullName>
    </submittedName>
</protein>
<comment type="similarity">
    <text evidence="1">Belongs to the glycosyltransferase 2 family.</text>
</comment>
<evidence type="ECO:0000256" key="2">
    <source>
        <dbReference type="ARBA" id="ARBA00022676"/>
    </source>
</evidence>
<dbReference type="Proteomes" id="UP000261257">
    <property type="component" value="Unassembled WGS sequence"/>
</dbReference>
<dbReference type="RefSeq" id="WP_117624303.1">
    <property type="nucleotide sequence ID" value="NZ_QRQF01000010.1"/>
</dbReference>
<feature type="domain" description="Glycosyltransferase 2-like" evidence="4">
    <location>
        <begin position="7"/>
        <end position="139"/>
    </location>
</feature>
<evidence type="ECO:0000256" key="3">
    <source>
        <dbReference type="ARBA" id="ARBA00022679"/>
    </source>
</evidence>
<reference evidence="5 6" key="1">
    <citation type="submission" date="2018-08" db="EMBL/GenBank/DDBJ databases">
        <title>A genome reference for cultivated species of the human gut microbiota.</title>
        <authorList>
            <person name="Zou Y."/>
            <person name="Xue W."/>
            <person name="Luo G."/>
        </authorList>
    </citation>
    <scope>NUCLEOTIDE SEQUENCE [LARGE SCALE GENOMIC DNA]</scope>
    <source>
        <strain evidence="5 6">TF05-11AC</strain>
    </source>
</reference>
<proteinExistence type="inferred from homology"/>
<evidence type="ECO:0000256" key="1">
    <source>
        <dbReference type="ARBA" id="ARBA00006739"/>
    </source>
</evidence>
<evidence type="ECO:0000313" key="5">
    <source>
        <dbReference type="EMBL" id="RGL91779.1"/>
    </source>
</evidence>
<sequence>MGYPNYSVLMSVYCKEKAQYLEYAIQSMLDQTISPNEFILIKDGPLTKELDLVIERFVNANPGLFNIIVNENNIGLGPALAKGVIASSNELIARMDSDDFVVENRVEQQLKIFESDSSLGVVGSFESEFIDNIDNVVSVHRVPEKDDEIKKFMRRRCAVLHPTVIFKKSDVLASGNYHDVRLYEDYDLFARMIFEHDVKCYNIQDSLYYIRTSEDFFERRGGYSYAKTALKFKWTQSRKGHMSFADFFISGIGQFVVSCLPNKVRKIFYMKVLRG</sequence>
<dbReference type="SUPFAM" id="SSF53448">
    <property type="entry name" value="Nucleotide-diphospho-sugar transferases"/>
    <property type="match status" value="1"/>
</dbReference>
<dbReference type="InterPro" id="IPR001173">
    <property type="entry name" value="Glyco_trans_2-like"/>
</dbReference>
<dbReference type="EMBL" id="QSSQ01000079">
    <property type="protein sequence ID" value="RGL91779.1"/>
    <property type="molecule type" value="Genomic_DNA"/>
</dbReference>
<gene>
    <name evidence="5" type="ORF">DXC39_33130</name>
</gene>
<comment type="caution">
    <text evidence="5">The sequence shown here is derived from an EMBL/GenBank/DDBJ whole genome shotgun (WGS) entry which is preliminary data.</text>
</comment>
<organism evidence="5 6">
    <name type="scientific">Hungatella hathewayi</name>
    <dbReference type="NCBI Taxonomy" id="154046"/>
    <lineage>
        <taxon>Bacteria</taxon>
        <taxon>Bacillati</taxon>
        <taxon>Bacillota</taxon>
        <taxon>Clostridia</taxon>
        <taxon>Lachnospirales</taxon>
        <taxon>Lachnospiraceae</taxon>
        <taxon>Hungatella</taxon>
    </lineage>
</organism>
<dbReference type="Pfam" id="PF00535">
    <property type="entry name" value="Glycos_transf_2"/>
    <property type="match status" value="1"/>
</dbReference>
<keyword evidence="2" id="KW-0328">Glycosyltransferase</keyword>
<accession>A0A3E4TL19</accession>
<evidence type="ECO:0000313" key="6">
    <source>
        <dbReference type="Proteomes" id="UP000261257"/>
    </source>
</evidence>